<reference evidence="2 3" key="1">
    <citation type="submission" date="2013-07" db="EMBL/GenBank/DDBJ databases">
        <title>Draft genome sequence of Pseudoalteromonas luteoviolacea 2ta16.</title>
        <authorList>
            <person name="Allen E.E."/>
            <person name="Azam F."/>
            <person name="Podell S."/>
        </authorList>
    </citation>
    <scope>NUCLEOTIDE SEQUENCE [LARGE SCALE GENOMIC DNA]</scope>
    <source>
        <strain evidence="2 3">2ta16</strain>
    </source>
</reference>
<name>V4JDJ5_PSEL2</name>
<dbReference type="AlphaFoldDB" id="V4JDJ5"/>
<proteinExistence type="predicted"/>
<feature type="signal peptide" evidence="1">
    <location>
        <begin position="1"/>
        <end position="22"/>
    </location>
</feature>
<keyword evidence="1" id="KW-0732">Signal</keyword>
<comment type="caution">
    <text evidence="2">The sequence shown here is derived from an EMBL/GenBank/DDBJ whole genome shotgun (WGS) entry which is preliminary data.</text>
</comment>
<dbReference type="RefSeq" id="WP_023399246.1">
    <property type="nucleotide sequence ID" value="NZ_AUSV01000037.1"/>
</dbReference>
<evidence type="ECO:0000313" key="2">
    <source>
        <dbReference type="EMBL" id="ESP93147.1"/>
    </source>
</evidence>
<protein>
    <submittedName>
        <fullName evidence="2">Uncharacterized protein</fullName>
    </submittedName>
</protein>
<evidence type="ECO:0000313" key="3">
    <source>
        <dbReference type="Proteomes" id="UP000017820"/>
    </source>
</evidence>
<dbReference type="PATRIC" id="fig|1353533.3.peg.2336"/>
<evidence type="ECO:0000256" key="1">
    <source>
        <dbReference type="SAM" id="SignalP"/>
    </source>
</evidence>
<dbReference type="Proteomes" id="UP000017820">
    <property type="component" value="Unassembled WGS sequence"/>
</dbReference>
<dbReference type="EMBL" id="AUSV01000037">
    <property type="protein sequence ID" value="ESP93147.1"/>
    <property type="molecule type" value="Genomic_DNA"/>
</dbReference>
<feature type="chain" id="PRO_5004719030" evidence="1">
    <location>
        <begin position="23"/>
        <end position="154"/>
    </location>
</feature>
<sequence length="154" mass="17230">MTRAWHKAILFTGASLIFSGNAQTLNLSTENKASQQIVSSEQTFSYEFKLEIGDWVSYGVTATLVEGEPGEVFYYDAYSQPAYKIVLIGNIERSEKLGAVGTVKHSIQKYANGQWTELLAPEMTYRDKKRGSLKVYNDDMTRISLSGVVDIEEV</sequence>
<dbReference type="GeneID" id="29922605"/>
<accession>V4JDJ5</accession>
<gene>
    <name evidence="2" type="ORF">PL2TA16_03368</name>
</gene>
<organism evidence="2 3">
    <name type="scientific">Pseudoalteromonas luteoviolacea (strain 2ta16)</name>
    <dbReference type="NCBI Taxonomy" id="1353533"/>
    <lineage>
        <taxon>Bacteria</taxon>
        <taxon>Pseudomonadati</taxon>
        <taxon>Pseudomonadota</taxon>
        <taxon>Gammaproteobacteria</taxon>
        <taxon>Alteromonadales</taxon>
        <taxon>Pseudoalteromonadaceae</taxon>
        <taxon>Pseudoalteromonas</taxon>
    </lineage>
</organism>